<dbReference type="Gene3D" id="1.10.10.10">
    <property type="entry name" value="Winged helix-like DNA-binding domain superfamily/Winged helix DNA-binding domain"/>
    <property type="match status" value="1"/>
</dbReference>
<dbReference type="SUPFAM" id="SSF46785">
    <property type="entry name" value="Winged helix' DNA-binding domain"/>
    <property type="match status" value="1"/>
</dbReference>
<dbReference type="SUPFAM" id="SSF53335">
    <property type="entry name" value="S-adenosyl-L-methionine-dependent methyltransferases"/>
    <property type="match status" value="1"/>
</dbReference>
<protein>
    <submittedName>
        <fullName evidence="7">O-methyltransferase</fullName>
    </submittedName>
</protein>
<dbReference type="InterPro" id="IPR012967">
    <property type="entry name" value="COMT_dimerisation"/>
</dbReference>
<evidence type="ECO:0000259" key="6">
    <source>
        <dbReference type="Pfam" id="PF08100"/>
    </source>
</evidence>
<proteinExistence type="predicted"/>
<keyword evidence="2 7" id="KW-0808">Transferase</keyword>
<evidence type="ECO:0000256" key="2">
    <source>
        <dbReference type="ARBA" id="ARBA00022679"/>
    </source>
</evidence>
<reference evidence="7" key="1">
    <citation type="submission" date="2016-04" db="EMBL/GenBank/DDBJ databases">
        <authorList>
            <person name="Evans L.H."/>
            <person name="Alamgir A."/>
            <person name="Owens N."/>
            <person name="Weber N.D."/>
            <person name="Virtaneva K."/>
            <person name="Barbian K."/>
            <person name="Babar A."/>
            <person name="Rosenke K."/>
        </authorList>
    </citation>
    <scope>NUCLEOTIDE SEQUENCE</scope>
    <source>
        <strain evidence="7">86</strain>
    </source>
</reference>
<dbReference type="Pfam" id="PF00891">
    <property type="entry name" value="Methyltransf_2"/>
    <property type="match status" value="1"/>
</dbReference>
<evidence type="ECO:0000259" key="5">
    <source>
        <dbReference type="Pfam" id="PF00891"/>
    </source>
</evidence>
<dbReference type="PANTHER" id="PTHR43712">
    <property type="entry name" value="PUTATIVE (AFU_ORTHOLOGUE AFUA_4G14580)-RELATED"/>
    <property type="match status" value="1"/>
</dbReference>
<feature type="domain" description="O-methyltransferase C-terminal" evidence="5">
    <location>
        <begin position="116"/>
        <end position="315"/>
    </location>
</feature>
<dbReference type="AlphaFoldDB" id="A0A212KET2"/>
<sequence length="339" mass="36677">MAKQWTAGEILELSNAHWRTFALQAGVVLDLFTVMDNREKDGKQTAVADLAKTLQCDERSLGMLVTALIALGFLDRDGDILSLPEHSRTYLSRNSAAYVGFIIRHQAHIAPGWCKLADSVKTGGPARDISSSHTDDAEEREAFLLGMFNVAMNQAEKIAAALDLSGRKRLLDLGGGPGTYAVFFCRANPDLRATIYDRPTSEPIARGIVRRFGLEDRIDFAGGNFLRDPLPTGYDVVWISQIIHGDTPAEAAKLVVDAGKLCNPGGLLIIQDFVLDNDRRGPAHPALFALNMLTGTEGGQTYTWAEIEAMLRAAGAVAVSRLDIDLPMGCGILVGRMPG</sequence>
<name>A0A212KET2_9DELT</name>
<dbReference type="PANTHER" id="PTHR43712:SF2">
    <property type="entry name" value="O-METHYLTRANSFERASE CICE"/>
    <property type="match status" value="1"/>
</dbReference>
<keyword evidence="3" id="KW-0949">S-adenosyl-L-methionine</keyword>
<keyword evidence="1 7" id="KW-0489">Methyltransferase</keyword>
<feature type="domain" description="O-methyltransferase dimerisation" evidence="6">
    <location>
        <begin position="11"/>
        <end position="91"/>
    </location>
</feature>
<organism evidence="7">
    <name type="scientific">uncultured delta proteobacterium</name>
    <dbReference type="NCBI Taxonomy" id="34034"/>
    <lineage>
        <taxon>Bacteria</taxon>
        <taxon>Deltaproteobacteria</taxon>
        <taxon>environmental samples</taxon>
    </lineage>
</organism>
<dbReference type="InterPro" id="IPR036390">
    <property type="entry name" value="WH_DNA-bd_sf"/>
</dbReference>
<feature type="active site" description="Proton acceptor" evidence="4">
    <location>
        <position position="244"/>
    </location>
</feature>
<dbReference type="GO" id="GO:0008171">
    <property type="term" value="F:O-methyltransferase activity"/>
    <property type="evidence" value="ECO:0007669"/>
    <property type="project" value="InterPro"/>
</dbReference>
<evidence type="ECO:0000313" key="7">
    <source>
        <dbReference type="EMBL" id="SBW10128.1"/>
    </source>
</evidence>
<dbReference type="GO" id="GO:0046983">
    <property type="term" value="F:protein dimerization activity"/>
    <property type="evidence" value="ECO:0007669"/>
    <property type="project" value="InterPro"/>
</dbReference>
<dbReference type="EMBL" id="FLUQ01000006">
    <property type="protein sequence ID" value="SBW10128.1"/>
    <property type="molecule type" value="Genomic_DNA"/>
</dbReference>
<dbReference type="PIRSF" id="PIRSF005739">
    <property type="entry name" value="O-mtase"/>
    <property type="match status" value="1"/>
</dbReference>
<evidence type="ECO:0000256" key="3">
    <source>
        <dbReference type="ARBA" id="ARBA00022691"/>
    </source>
</evidence>
<dbReference type="GO" id="GO:0032259">
    <property type="term" value="P:methylation"/>
    <property type="evidence" value="ECO:0007669"/>
    <property type="project" value="UniProtKB-KW"/>
</dbReference>
<dbReference type="Pfam" id="PF08100">
    <property type="entry name" value="Dimerisation"/>
    <property type="match status" value="1"/>
</dbReference>
<evidence type="ECO:0000256" key="4">
    <source>
        <dbReference type="PIRSR" id="PIRSR005739-1"/>
    </source>
</evidence>
<dbReference type="PROSITE" id="PS51683">
    <property type="entry name" value="SAM_OMT_II"/>
    <property type="match status" value="1"/>
</dbReference>
<dbReference type="InterPro" id="IPR001077">
    <property type="entry name" value="COMT_C"/>
</dbReference>
<accession>A0A212KET2</accession>
<gene>
    <name evidence="7" type="ORF">KL86DPRO_60042</name>
</gene>
<evidence type="ECO:0000256" key="1">
    <source>
        <dbReference type="ARBA" id="ARBA00022603"/>
    </source>
</evidence>
<dbReference type="InterPro" id="IPR036388">
    <property type="entry name" value="WH-like_DNA-bd_sf"/>
</dbReference>
<dbReference type="Gene3D" id="3.40.50.150">
    <property type="entry name" value="Vaccinia Virus protein VP39"/>
    <property type="match status" value="1"/>
</dbReference>
<dbReference type="InterPro" id="IPR029063">
    <property type="entry name" value="SAM-dependent_MTases_sf"/>
</dbReference>
<dbReference type="InterPro" id="IPR016461">
    <property type="entry name" value="COMT-like"/>
</dbReference>